<dbReference type="WBParaSite" id="jg1121">
    <property type="protein sequence ID" value="jg1121"/>
    <property type="gene ID" value="jg1121"/>
</dbReference>
<dbReference type="Proteomes" id="UP000887574">
    <property type="component" value="Unplaced"/>
</dbReference>
<name>A0A915CPM9_9BILA</name>
<dbReference type="AlphaFoldDB" id="A0A915CPM9"/>
<accession>A0A915CPM9</accession>
<reference evidence="2" key="1">
    <citation type="submission" date="2022-11" db="UniProtKB">
        <authorList>
            <consortium name="WormBaseParasite"/>
        </authorList>
    </citation>
    <scope>IDENTIFICATION</scope>
</reference>
<proteinExistence type="predicted"/>
<protein>
    <submittedName>
        <fullName evidence="2">Uncharacterized protein</fullName>
    </submittedName>
</protein>
<organism evidence="1 2">
    <name type="scientific">Ditylenchus dipsaci</name>
    <dbReference type="NCBI Taxonomy" id="166011"/>
    <lineage>
        <taxon>Eukaryota</taxon>
        <taxon>Metazoa</taxon>
        <taxon>Ecdysozoa</taxon>
        <taxon>Nematoda</taxon>
        <taxon>Chromadorea</taxon>
        <taxon>Rhabditida</taxon>
        <taxon>Tylenchina</taxon>
        <taxon>Tylenchomorpha</taxon>
        <taxon>Sphaerularioidea</taxon>
        <taxon>Anguinidae</taxon>
        <taxon>Anguininae</taxon>
        <taxon>Ditylenchus</taxon>
    </lineage>
</organism>
<keyword evidence="1" id="KW-1185">Reference proteome</keyword>
<evidence type="ECO:0000313" key="1">
    <source>
        <dbReference type="Proteomes" id="UP000887574"/>
    </source>
</evidence>
<evidence type="ECO:0000313" key="2">
    <source>
        <dbReference type="WBParaSite" id="jg1121"/>
    </source>
</evidence>
<sequence length="136" mass="15976">MKQVFGIKKFELQRNRDSDNLYKNSRHRLTAESITREEVKPRKTHCGEFYDPHLEPLTTDLIICCWASSVDHYGSTFPPEEISKYIFEEELIDEDDQKIKTGRILLSGAIKSYWKDCIFSSSEKLDNSLEICYFLL</sequence>